<feature type="domain" description="AMP-dependent synthetase/ligase" evidence="8">
    <location>
        <begin position="54"/>
        <end position="287"/>
    </location>
</feature>
<dbReference type="PANTHER" id="PTHR43201:SF5">
    <property type="entry name" value="MEDIUM-CHAIN ACYL-COA LIGASE ACSF2, MITOCHONDRIAL"/>
    <property type="match status" value="1"/>
</dbReference>
<dbReference type="Gene3D" id="3.40.50.980">
    <property type="match status" value="2"/>
</dbReference>
<proteinExistence type="inferred from homology"/>
<feature type="domain" description="AMP-dependent synthetase/ligase" evidence="8">
    <location>
        <begin position="293"/>
        <end position="416"/>
    </location>
</feature>
<feature type="domain" description="AMP-dependent synthetase/ligase" evidence="8">
    <location>
        <begin position="1116"/>
        <end position="1505"/>
    </location>
</feature>
<dbReference type="FunFam" id="3.30.300.30:FF:000008">
    <property type="entry name" value="2,3-dihydroxybenzoate-AMP ligase"/>
    <property type="match status" value="2"/>
</dbReference>
<dbReference type="Proteomes" id="UP000807504">
    <property type="component" value="Unassembled WGS sequence"/>
</dbReference>
<reference evidence="10" key="1">
    <citation type="journal article" date="2020" name="bioRxiv">
        <title>Chromosome-level reference genome of the European wasp spider Argiope bruennichi: a resource for studies on range expansion and evolutionary adaptation.</title>
        <authorList>
            <person name="Sheffer M.M."/>
            <person name="Hoppe A."/>
            <person name="Krehenwinkel H."/>
            <person name="Uhl G."/>
            <person name="Kuss A.W."/>
            <person name="Jensen L."/>
            <person name="Jensen C."/>
            <person name="Gillespie R.G."/>
            <person name="Hoff K.J."/>
            <person name="Prost S."/>
        </authorList>
    </citation>
    <scope>NUCLEOTIDE SEQUENCE</scope>
</reference>
<evidence type="ECO:0000256" key="4">
    <source>
        <dbReference type="ARBA" id="ARBA00039009"/>
    </source>
</evidence>
<dbReference type="Pfam" id="PF00501">
    <property type="entry name" value="AMP-binding"/>
    <property type="match status" value="5"/>
</dbReference>
<protein>
    <recommendedName>
        <fullName evidence="5">Medium-chain acyl-CoA ligase ACSF2, mitochondrial</fullName>
        <ecNumber evidence="4">6.2.1.2</ecNumber>
    </recommendedName>
</protein>
<comment type="caution">
    <text evidence="10">The sequence shown here is derived from an EMBL/GenBank/DDBJ whole genome shotgun (WGS) entry which is preliminary data.</text>
</comment>
<gene>
    <name evidence="10" type="ORF">HNY73_012306</name>
</gene>
<keyword evidence="2 10" id="KW-0436">Ligase</keyword>
<dbReference type="Gene3D" id="3.30.300.30">
    <property type="match status" value="3"/>
</dbReference>
<evidence type="ECO:0000256" key="2">
    <source>
        <dbReference type="ARBA" id="ARBA00022598"/>
    </source>
</evidence>
<dbReference type="PANTHER" id="PTHR43201">
    <property type="entry name" value="ACYL-COA SYNTHETASE"/>
    <property type="match status" value="1"/>
</dbReference>
<comment type="catalytic activity">
    <reaction evidence="7">
        <text>a medium-chain fatty acid + ATP + CoA = a medium-chain fatty acyl-CoA + AMP + diphosphate</text>
        <dbReference type="Rhea" id="RHEA:48340"/>
        <dbReference type="ChEBI" id="CHEBI:30616"/>
        <dbReference type="ChEBI" id="CHEBI:33019"/>
        <dbReference type="ChEBI" id="CHEBI:57287"/>
        <dbReference type="ChEBI" id="CHEBI:59558"/>
        <dbReference type="ChEBI" id="CHEBI:90546"/>
        <dbReference type="ChEBI" id="CHEBI:456215"/>
        <dbReference type="EC" id="6.2.1.2"/>
    </reaction>
</comment>
<evidence type="ECO:0000256" key="5">
    <source>
        <dbReference type="ARBA" id="ARBA00039638"/>
    </source>
</evidence>
<dbReference type="InterPro" id="IPR020845">
    <property type="entry name" value="AMP-binding_CS"/>
</dbReference>
<evidence type="ECO:0000259" key="8">
    <source>
        <dbReference type="Pfam" id="PF00501"/>
    </source>
</evidence>
<dbReference type="InterPro" id="IPR000873">
    <property type="entry name" value="AMP-dep_synth/lig_dom"/>
</dbReference>
<sequence>MNCFKIQRTLRSLLQLQCSHIRFLSYIREKLKESYTFKPGDIPLSSSTISQILDEAADSNGDAIAFISDHQGIKKNFTDFRNEVSDRLHQICVTGLKKGDRIGLYSPNCYEWPLTQYAAAKAGLILVTINPAYQPSELEYCLKKVGCKALVTWDSFKTQNFYDILCGLIPELPSSHPNDLNNSNFPNLKTIMMISKDRKTGILNFNDALQSGNKESDRILSEIEKSIQFDDPANIQYTSGTTGRPKGVVLSHHNIVNNCVVLGRRMGYHLQKPLNLLPKFFISCLVVFWLRAPCTVIYGTPTMHVDGIYNFKLQNYDVSSLKQAVVGGSPAVESLIEELKETFGLSYINIAYGSTENSPAVAVNGIDDDFEKAVKGLLKPLEYIELKIVDRNGRLVPINAEGELCVRGHNLFLGYWQDPEKTAEVVEKTNWYHTGYLDILGCLIKERMKSFAMFKMRCPLKGTINVQMRRYNANNAVITFLMGLVVGVPDKRMGEEVCAWISVKKDMNLTEEEVKNFCRGKISHFKIPRYIMFVDDFPKTTSGKIKKYEMAESLASGLMSIGLRKGDKIALCSPNCYEWPLTQLAAAKAGLILVNINPAYQKEELEYCLKKIGCKSLVTWDVFKTQDYYKILCDIFPDLPNSTPGKLQSSKFPTLESIIMILNDKKSGVLNFKDVLDSGNKESDKLLSEIDKTLQFDDPANIQFTSGTTGTPRGEVLTHHSLVNNVLITGPIFKFDLLKPVACCHIPLFHSFGCLHASLNVLFHQGTCVFPSVGFDAISSLRAIDKHKCSIVFEHQLCYGMTETSTAIAVNRLTDDLETVAKGILEIIDYVEVKIMDSKGQVVPVNSQGELCARGHPIFLGYWDDEKKTAEVLDKTRWYHSGDLATMNEDGKIKIVGRVTDMINRGGENIYPLEVENFLNTHPAIQDAYICGVPDKRMGEEACAWVCLKEGMQLTEDEIKQFCKGKMSHVKIPRYIMFVEEFPKTQSGKVKNAENIKEATKQKSFRVNFGTHYYEEVAIILPRVSIKEDLNCAMMESLILHASDDLVTSLLPRRGILIVFTMNYFRIQKSILGFSKLHYISARCFSDAHTKIRNSYYFMPGDIMLSSLRLGDIVDVSADKCGDHTAVISVHQNISKTYSKLRDEAERLASGLLSIGLRKGDRIGLCAPNCYEWPLTQFAAAKAGLILVNINPASQSMELEFCLKKVDCKALVIPDVFKTQDYYKILCNIIPDLPRSAPGKLQNSKLPSLESIIMISDHHNDGVLNLKDVLDGGNKESDALLSKIEKSIQFDDPVNIQFTSGTTGTPKGAVLTHHNVMNNALLSGKRYGFDLKRPISLCHLPLFHSFGCVQASLATYFFQGTCVLPTGGFDAVASLKAIEKHKCSILFGTPTMYVDLIRNFQLDRFDIATLKQAVVGGAAPPASLVRDFKQILGITDAMVGYGATETSPAICITKRDDYFENIVNGVMKLIEYSEAKIVDSNGEVVPVNTQGELCARGHVTFLGYWDEEKKTAEVLDKARWYHTGDLATMNEYGFVKIVGRIKEMIIRGGENIYPQEVENFLNSHPAVLEVHVCGVPDQRMGEEACAWICLKEGMNLTAEQVKEFCKGKISHFKIPRYIMFVEEFPKTQSGKVKKFEMSKISIEKLKL</sequence>
<comment type="function">
    <text evidence="3">Acyl-CoA synthases catalyze the initial reaction in fatty acid metabolism, by forming a thioester with CoA. Has some preference toward medium-chain substrates. Plays a role in adipocyte differentiation.</text>
</comment>
<dbReference type="InterPro" id="IPR042099">
    <property type="entry name" value="ANL_N_sf"/>
</dbReference>
<feature type="domain" description="AMP-dependent synthetase/ligase" evidence="8">
    <location>
        <begin position="798"/>
        <end position="863"/>
    </location>
</feature>
<keyword evidence="11" id="KW-1185">Reference proteome</keyword>
<accession>A0A8T0EWK2</accession>
<dbReference type="Gene3D" id="3.40.50.12780">
    <property type="entry name" value="N-terminal domain of ligase-like"/>
    <property type="match status" value="4"/>
</dbReference>
<feature type="domain" description="AMP-binding enzyme C-terminal" evidence="9">
    <location>
        <begin position="1556"/>
        <end position="1631"/>
    </location>
</feature>
<evidence type="ECO:0000313" key="11">
    <source>
        <dbReference type="Proteomes" id="UP000807504"/>
    </source>
</evidence>
<name>A0A8T0EWK2_ARGBR</name>
<feature type="domain" description="AMP-binding enzyme C-terminal" evidence="9">
    <location>
        <begin position="914"/>
        <end position="989"/>
    </location>
</feature>
<feature type="domain" description="AMP-dependent synthetase/ligase" evidence="8">
    <location>
        <begin position="548"/>
        <end position="792"/>
    </location>
</feature>
<comment type="catalytic activity">
    <reaction evidence="6">
        <text>octanoate + ATP + CoA = octanoyl-CoA + AMP + diphosphate</text>
        <dbReference type="Rhea" id="RHEA:33631"/>
        <dbReference type="ChEBI" id="CHEBI:25646"/>
        <dbReference type="ChEBI" id="CHEBI:30616"/>
        <dbReference type="ChEBI" id="CHEBI:33019"/>
        <dbReference type="ChEBI" id="CHEBI:57287"/>
        <dbReference type="ChEBI" id="CHEBI:57386"/>
        <dbReference type="ChEBI" id="CHEBI:456215"/>
    </reaction>
</comment>
<organism evidence="10 11">
    <name type="scientific">Argiope bruennichi</name>
    <name type="common">Wasp spider</name>
    <name type="synonym">Aranea bruennichi</name>
    <dbReference type="NCBI Taxonomy" id="94029"/>
    <lineage>
        <taxon>Eukaryota</taxon>
        <taxon>Metazoa</taxon>
        <taxon>Ecdysozoa</taxon>
        <taxon>Arthropoda</taxon>
        <taxon>Chelicerata</taxon>
        <taxon>Arachnida</taxon>
        <taxon>Araneae</taxon>
        <taxon>Araneomorphae</taxon>
        <taxon>Entelegynae</taxon>
        <taxon>Araneoidea</taxon>
        <taxon>Araneidae</taxon>
        <taxon>Argiope</taxon>
    </lineage>
</organism>
<dbReference type="EMBL" id="JABXBU010001863">
    <property type="protein sequence ID" value="KAF8781967.1"/>
    <property type="molecule type" value="Genomic_DNA"/>
</dbReference>
<evidence type="ECO:0000256" key="7">
    <source>
        <dbReference type="ARBA" id="ARBA00048277"/>
    </source>
</evidence>
<comment type="similarity">
    <text evidence="1">Belongs to the ATP-dependent AMP-binding enzyme family.</text>
</comment>
<evidence type="ECO:0000256" key="1">
    <source>
        <dbReference type="ARBA" id="ARBA00006432"/>
    </source>
</evidence>
<feature type="domain" description="AMP-binding enzyme C-terminal" evidence="9">
    <location>
        <begin position="485"/>
        <end position="544"/>
    </location>
</feature>
<evidence type="ECO:0000256" key="6">
    <source>
        <dbReference type="ARBA" id="ARBA00047319"/>
    </source>
</evidence>
<reference evidence="10" key="2">
    <citation type="submission" date="2020-06" db="EMBL/GenBank/DDBJ databases">
        <authorList>
            <person name="Sheffer M."/>
        </authorList>
    </citation>
    <scope>NUCLEOTIDE SEQUENCE</scope>
</reference>
<evidence type="ECO:0000256" key="3">
    <source>
        <dbReference type="ARBA" id="ARBA00037247"/>
    </source>
</evidence>
<dbReference type="InterPro" id="IPR045851">
    <property type="entry name" value="AMP-bd_C_sf"/>
</dbReference>
<dbReference type="PROSITE" id="PS00455">
    <property type="entry name" value="AMP_BINDING"/>
    <property type="match status" value="3"/>
</dbReference>
<evidence type="ECO:0000313" key="10">
    <source>
        <dbReference type="EMBL" id="KAF8781967.1"/>
    </source>
</evidence>
<dbReference type="EC" id="6.2.1.2" evidence="4"/>
<dbReference type="InterPro" id="IPR025110">
    <property type="entry name" value="AMP-bd_C"/>
</dbReference>
<dbReference type="FunFam" id="3.40.50.12780:FF:000003">
    <property type="entry name" value="Long-chain-fatty-acid--CoA ligase FadD"/>
    <property type="match status" value="1"/>
</dbReference>
<dbReference type="GO" id="GO:0006631">
    <property type="term" value="P:fatty acid metabolic process"/>
    <property type="evidence" value="ECO:0007669"/>
    <property type="project" value="TreeGrafter"/>
</dbReference>
<evidence type="ECO:0000259" key="9">
    <source>
        <dbReference type="Pfam" id="PF13193"/>
    </source>
</evidence>
<dbReference type="Pfam" id="PF13193">
    <property type="entry name" value="AMP-binding_C"/>
    <property type="match status" value="3"/>
</dbReference>
<dbReference type="SUPFAM" id="SSF56801">
    <property type="entry name" value="Acetyl-CoA synthetase-like"/>
    <property type="match status" value="3"/>
</dbReference>
<dbReference type="GO" id="GO:0031956">
    <property type="term" value="F:medium-chain fatty acid-CoA ligase activity"/>
    <property type="evidence" value="ECO:0007669"/>
    <property type="project" value="UniProtKB-EC"/>
</dbReference>